<proteinExistence type="predicted"/>
<protein>
    <recommendedName>
        <fullName evidence="4">UspA domain-containing protein</fullName>
    </recommendedName>
</protein>
<evidence type="ECO:0008006" key="4">
    <source>
        <dbReference type="Google" id="ProtNLM"/>
    </source>
</evidence>
<evidence type="ECO:0000256" key="1">
    <source>
        <dbReference type="SAM" id="MobiDB-lite"/>
    </source>
</evidence>
<dbReference type="EMBL" id="BMNE01000003">
    <property type="protein sequence ID" value="GGN81437.1"/>
    <property type="molecule type" value="Genomic_DNA"/>
</dbReference>
<reference evidence="3" key="1">
    <citation type="journal article" date="2019" name="Int. J. Syst. Evol. Microbiol.">
        <title>The Global Catalogue of Microorganisms (GCM) 10K type strain sequencing project: providing services to taxonomists for standard genome sequencing and annotation.</title>
        <authorList>
            <consortium name="The Broad Institute Genomics Platform"/>
            <consortium name="The Broad Institute Genome Sequencing Center for Infectious Disease"/>
            <person name="Wu L."/>
            <person name="Ma J."/>
        </authorList>
    </citation>
    <scope>NUCLEOTIDE SEQUENCE [LARGE SCALE GENOMIC DNA]</scope>
    <source>
        <strain evidence="3">CGMCC 4.7329</strain>
    </source>
</reference>
<comment type="caution">
    <text evidence="2">The sequence shown here is derived from an EMBL/GenBank/DDBJ whole genome shotgun (WGS) entry which is preliminary data.</text>
</comment>
<sequence length="193" mass="21001">MTTTADRTRRTRRTGPARAPATSPEGPQPGGQTVVLVVDATDPAPARTLPAAAARLGTGDRLVVVVLHPPARFTLNARLVAWQHTQRGRVAAAALAPLLTRIDRHGLLERGVRVHTLSCSYRRGWRPRPHRIAAALLRLCRDHHADQLVLAHGREAGLLTGDTHHQLTRLAPTDLRIHLTTTPAPACTDRSRP</sequence>
<dbReference type="RefSeq" id="WP_189028681.1">
    <property type="nucleotide sequence ID" value="NZ_BMNE01000003.1"/>
</dbReference>
<organism evidence="2 3">
    <name type="scientific">Nocardia rhizosphaerihabitans</name>
    <dbReference type="NCBI Taxonomy" id="1691570"/>
    <lineage>
        <taxon>Bacteria</taxon>
        <taxon>Bacillati</taxon>
        <taxon>Actinomycetota</taxon>
        <taxon>Actinomycetes</taxon>
        <taxon>Mycobacteriales</taxon>
        <taxon>Nocardiaceae</taxon>
        <taxon>Nocardia</taxon>
    </lineage>
</organism>
<dbReference type="Proteomes" id="UP000658127">
    <property type="component" value="Unassembled WGS sequence"/>
</dbReference>
<name>A0ABQ2KEV9_9NOCA</name>
<evidence type="ECO:0000313" key="2">
    <source>
        <dbReference type="EMBL" id="GGN81437.1"/>
    </source>
</evidence>
<gene>
    <name evidence="2" type="ORF">GCM10011610_31870</name>
</gene>
<feature type="region of interest" description="Disordered" evidence="1">
    <location>
        <begin position="1"/>
        <end position="32"/>
    </location>
</feature>
<accession>A0ABQ2KEV9</accession>
<evidence type="ECO:0000313" key="3">
    <source>
        <dbReference type="Proteomes" id="UP000658127"/>
    </source>
</evidence>
<keyword evidence="3" id="KW-1185">Reference proteome</keyword>
<dbReference type="SUPFAM" id="SSF52402">
    <property type="entry name" value="Adenine nucleotide alpha hydrolases-like"/>
    <property type="match status" value="1"/>
</dbReference>